<dbReference type="AlphaFoldDB" id="A0A6P1VUC0"/>
<proteinExistence type="predicted"/>
<dbReference type="KEGG" id="senf:GJR95_10145"/>
<evidence type="ECO:0000313" key="1">
    <source>
        <dbReference type="EMBL" id="QHV95347.1"/>
    </source>
</evidence>
<gene>
    <name evidence="1" type="ORF">GJR95_10145</name>
</gene>
<keyword evidence="2" id="KW-1185">Reference proteome</keyword>
<accession>A0A6P1VUC0</accession>
<organism evidence="1 2">
    <name type="scientific">Spirosoma endbachense</name>
    <dbReference type="NCBI Taxonomy" id="2666025"/>
    <lineage>
        <taxon>Bacteria</taxon>
        <taxon>Pseudomonadati</taxon>
        <taxon>Bacteroidota</taxon>
        <taxon>Cytophagia</taxon>
        <taxon>Cytophagales</taxon>
        <taxon>Cytophagaceae</taxon>
        <taxon>Spirosoma</taxon>
    </lineage>
</organism>
<evidence type="ECO:0000313" key="2">
    <source>
        <dbReference type="Proteomes" id="UP000464577"/>
    </source>
</evidence>
<dbReference type="Proteomes" id="UP000464577">
    <property type="component" value="Chromosome"/>
</dbReference>
<sequence>MQPHNQVLALFPALAVRKRFFLQDSLRLPHDLSTLSWGRQQFAPRKNGQIELCWNTDNRTATATYQSAGILKGRPHIDGPGLRIDQPTRGFYFAFCRKLYAIGQNKDHGTSTGL</sequence>
<name>A0A6P1VUC0_9BACT</name>
<reference evidence="1 2" key="1">
    <citation type="submission" date="2019-11" db="EMBL/GenBank/DDBJ databases">
        <title>Spirosoma endbachense sp. nov., isolated from a natural salt meadow.</title>
        <authorList>
            <person name="Rojas J."/>
            <person name="Ambika Manirajan B."/>
            <person name="Ratering S."/>
            <person name="Suarez C."/>
            <person name="Geissler-Plaum R."/>
            <person name="Schnell S."/>
        </authorList>
    </citation>
    <scope>NUCLEOTIDE SEQUENCE [LARGE SCALE GENOMIC DNA]</scope>
    <source>
        <strain evidence="1 2">I-24</strain>
    </source>
</reference>
<protein>
    <submittedName>
        <fullName evidence="1">Uncharacterized protein</fullName>
    </submittedName>
</protein>
<dbReference type="EMBL" id="CP045997">
    <property type="protein sequence ID" value="QHV95347.1"/>
    <property type="molecule type" value="Genomic_DNA"/>
</dbReference>